<dbReference type="PANTHER" id="PTHR43408:SF2">
    <property type="entry name" value="FMN REDUCTASE (NADPH)"/>
    <property type="match status" value="1"/>
</dbReference>
<dbReference type="InterPro" id="IPR029039">
    <property type="entry name" value="Flavoprotein-like_sf"/>
</dbReference>
<dbReference type="GO" id="GO:0016491">
    <property type="term" value="F:oxidoreductase activity"/>
    <property type="evidence" value="ECO:0007669"/>
    <property type="project" value="UniProtKB-KW"/>
</dbReference>
<evidence type="ECO:0000256" key="1">
    <source>
        <dbReference type="ARBA" id="ARBA00022630"/>
    </source>
</evidence>
<reference evidence="6" key="1">
    <citation type="submission" date="2017-02" db="EMBL/GenBank/DDBJ databases">
        <authorList>
            <person name="Dridi B."/>
        </authorList>
    </citation>
    <scope>NUCLEOTIDE SEQUENCE [LARGE SCALE GENOMIC DNA]</scope>
    <source>
        <strain evidence="6">bH819</strain>
    </source>
</reference>
<sequence length="188" mass="21400">MKTVFLQGSKVGSKTLVSLKEIQGKYHEKYPDHETTFIDLKELSIDFSDGRNYLDYDGDTGFVVREIMMADIIFIGSPTFQASIPATLKNIFDLLPQKALEKKTVGIVMTAGSDKHFLVAEIQLKPILGYMKANIVPNYVFVKDTDVIQQKIVNDEVLFRMDNLIENTVVLATSYQKIWQETEEDYGF</sequence>
<dbReference type="RefSeq" id="WP_086950779.1">
    <property type="nucleotide sequence ID" value="NZ_FWFD01000007.1"/>
</dbReference>
<dbReference type="Pfam" id="PF03358">
    <property type="entry name" value="FMN_red"/>
    <property type="match status" value="1"/>
</dbReference>
<dbReference type="PANTHER" id="PTHR43408">
    <property type="entry name" value="FMN REDUCTASE (NADPH)"/>
    <property type="match status" value="1"/>
</dbReference>
<gene>
    <name evidence="5" type="ORF">FM121_03515</name>
</gene>
<dbReference type="SUPFAM" id="SSF52218">
    <property type="entry name" value="Flavoproteins"/>
    <property type="match status" value="1"/>
</dbReference>
<dbReference type="InterPro" id="IPR051814">
    <property type="entry name" value="NAD(P)H-dep_FMN_reductase"/>
</dbReference>
<evidence type="ECO:0000313" key="5">
    <source>
        <dbReference type="EMBL" id="SLM85140.1"/>
    </source>
</evidence>
<evidence type="ECO:0000256" key="2">
    <source>
        <dbReference type="ARBA" id="ARBA00022643"/>
    </source>
</evidence>
<keyword evidence="3 5" id="KW-0560">Oxidoreductase</keyword>
<dbReference type="AlphaFoldDB" id="A0A1X6WLK3"/>
<dbReference type="OrthoDB" id="9812295at2"/>
<keyword evidence="1" id="KW-0285">Flavoprotein</keyword>
<organism evidence="5 6">
    <name type="scientific">Vagococcus fluvialis bH819</name>
    <dbReference type="NCBI Taxonomy" id="1255619"/>
    <lineage>
        <taxon>Bacteria</taxon>
        <taxon>Bacillati</taxon>
        <taxon>Bacillota</taxon>
        <taxon>Bacilli</taxon>
        <taxon>Lactobacillales</taxon>
        <taxon>Enterococcaceae</taxon>
        <taxon>Vagococcus</taxon>
    </lineage>
</organism>
<name>A0A1X6WLK3_9ENTE</name>
<accession>A0A1X6WLK3</accession>
<protein>
    <submittedName>
        <fullName evidence="5">FMN reductase</fullName>
        <ecNumber evidence="5">1.5.1.-</ecNumber>
    </submittedName>
</protein>
<dbReference type="EC" id="1.5.1.-" evidence="5"/>
<dbReference type="Proteomes" id="UP000195918">
    <property type="component" value="Unassembled WGS sequence"/>
</dbReference>
<dbReference type="EMBL" id="FWFD01000007">
    <property type="protein sequence ID" value="SLM85140.1"/>
    <property type="molecule type" value="Genomic_DNA"/>
</dbReference>
<proteinExistence type="predicted"/>
<evidence type="ECO:0000259" key="4">
    <source>
        <dbReference type="Pfam" id="PF03358"/>
    </source>
</evidence>
<evidence type="ECO:0000313" key="6">
    <source>
        <dbReference type="Proteomes" id="UP000195918"/>
    </source>
</evidence>
<keyword evidence="6" id="KW-1185">Reference proteome</keyword>
<dbReference type="Gene3D" id="3.40.50.360">
    <property type="match status" value="1"/>
</dbReference>
<evidence type="ECO:0000256" key="3">
    <source>
        <dbReference type="ARBA" id="ARBA00023002"/>
    </source>
</evidence>
<dbReference type="InterPro" id="IPR005025">
    <property type="entry name" value="FMN_Rdtase-like_dom"/>
</dbReference>
<keyword evidence="2" id="KW-0288">FMN</keyword>
<feature type="domain" description="NADPH-dependent FMN reductase-like" evidence="4">
    <location>
        <begin position="1"/>
        <end position="142"/>
    </location>
</feature>